<dbReference type="Proteomes" id="UP000184040">
    <property type="component" value="Unassembled WGS sequence"/>
</dbReference>
<keyword evidence="3" id="KW-1185">Reference proteome</keyword>
<feature type="compositionally biased region" description="Basic residues" evidence="1">
    <location>
        <begin position="1"/>
        <end position="24"/>
    </location>
</feature>
<evidence type="ECO:0000313" key="2">
    <source>
        <dbReference type="EMBL" id="SHJ81876.1"/>
    </source>
</evidence>
<dbReference type="STRING" id="313368.SAMN04488012_1273"/>
<protein>
    <submittedName>
        <fullName evidence="2">Uncharacterized protein</fullName>
    </submittedName>
</protein>
<gene>
    <name evidence="2" type="ORF">SAMN04488012_1273</name>
</gene>
<organism evidence="2 3">
    <name type="scientific">Palleronia salina</name>
    <dbReference type="NCBI Taxonomy" id="313368"/>
    <lineage>
        <taxon>Bacteria</taxon>
        <taxon>Pseudomonadati</taxon>
        <taxon>Pseudomonadota</taxon>
        <taxon>Alphaproteobacteria</taxon>
        <taxon>Rhodobacterales</taxon>
        <taxon>Roseobacteraceae</taxon>
        <taxon>Palleronia</taxon>
    </lineage>
</organism>
<reference evidence="2 3" key="1">
    <citation type="submission" date="2016-11" db="EMBL/GenBank/DDBJ databases">
        <authorList>
            <person name="Jaros S."/>
            <person name="Januszkiewicz K."/>
            <person name="Wedrychowicz H."/>
        </authorList>
    </citation>
    <scope>NUCLEOTIDE SEQUENCE [LARGE SCALE GENOMIC DNA]</scope>
    <source>
        <strain evidence="2 3">DSM 26892</strain>
    </source>
</reference>
<feature type="region of interest" description="Disordered" evidence="1">
    <location>
        <begin position="1"/>
        <end position="26"/>
    </location>
</feature>
<proteinExistence type="predicted"/>
<evidence type="ECO:0000313" key="3">
    <source>
        <dbReference type="Proteomes" id="UP000184040"/>
    </source>
</evidence>
<name>A0A1M6MEU8_9RHOB</name>
<sequence>MTPGHRFRLHRTGRPRNRPCRGKTRARDEYSIVQDGIRTEVTHLNGGTDGVDVIGDAEILRFADGDVIL</sequence>
<dbReference type="AlphaFoldDB" id="A0A1M6MEU8"/>
<accession>A0A1M6MEU8</accession>
<dbReference type="EMBL" id="FQZA01000027">
    <property type="protein sequence ID" value="SHJ81876.1"/>
    <property type="molecule type" value="Genomic_DNA"/>
</dbReference>
<evidence type="ECO:0000256" key="1">
    <source>
        <dbReference type="SAM" id="MobiDB-lite"/>
    </source>
</evidence>